<feature type="transmembrane region" description="Helical" evidence="11">
    <location>
        <begin position="25"/>
        <end position="47"/>
    </location>
</feature>
<keyword evidence="7" id="KW-0520">NAD</keyword>
<evidence type="ECO:0000256" key="9">
    <source>
        <dbReference type="ARBA" id="ARBA00031586"/>
    </source>
</evidence>
<evidence type="ECO:0000256" key="3">
    <source>
        <dbReference type="ARBA" id="ARBA00016612"/>
    </source>
</evidence>
<protein>
    <recommendedName>
        <fullName evidence="3">NADH-ubiquinone oxidoreductase chain 4L</fullName>
    </recommendedName>
    <alternativeName>
        <fullName evidence="9">NADH dehydrogenase subunit 4L</fullName>
    </alternativeName>
</protein>
<sequence>MLMLVMLLYFVGVISLILNRFHLMMILLSMEFMYMSMMILLLFFFCLTNMMSIFVFLISIVCEASMGLSLLVMFNFFYGNEMINSLNLIKC</sequence>
<comment type="catalytic activity">
    <reaction evidence="10">
        <text>a ubiquinone + NADH + 5 H(+)(in) = a ubiquinol + NAD(+) + 4 H(+)(out)</text>
        <dbReference type="Rhea" id="RHEA:29091"/>
        <dbReference type="Rhea" id="RHEA-COMP:9565"/>
        <dbReference type="Rhea" id="RHEA-COMP:9566"/>
        <dbReference type="ChEBI" id="CHEBI:15378"/>
        <dbReference type="ChEBI" id="CHEBI:16389"/>
        <dbReference type="ChEBI" id="CHEBI:17976"/>
        <dbReference type="ChEBI" id="CHEBI:57540"/>
        <dbReference type="ChEBI" id="CHEBI:57945"/>
        <dbReference type="EC" id="7.1.1.2"/>
    </reaction>
</comment>
<evidence type="ECO:0000256" key="2">
    <source>
        <dbReference type="ARBA" id="ARBA00010519"/>
    </source>
</evidence>
<reference evidence="12" key="2">
    <citation type="submission" date="2020-02" db="EMBL/GenBank/DDBJ databases">
        <authorList>
            <person name="Wu T."/>
            <person name="Chen Y."/>
            <person name="Chang Q."/>
        </authorList>
    </citation>
    <scope>NUCLEOTIDE SEQUENCE</scope>
</reference>
<organism evidence="12">
    <name type="scientific">Amblyomma testudinarium</name>
    <name type="common">Hard tick</name>
    <dbReference type="NCBI Taxonomy" id="375577"/>
    <lineage>
        <taxon>Eukaryota</taxon>
        <taxon>Metazoa</taxon>
        <taxon>Ecdysozoa</taxon>
        <taxon>Arthropoda</taxon>
        <taxon>Chelicerata</taxon>
        <taxon>Arachnida</taxon>
        <taxon>Acari</taxon>
        <taxon>Parasitiformes</taxon>
        <taxon>Ixodida</taxon>
        <taxon>Ixodoidea</taxon>
        <taxon>Ixodidae</taxon>
        <taxon>Amblyomminae</taxon>
        <taxon>Amblyomma</taxon>
    </lineage>
</organism>
<dbReference type="GO" id="GO:0008137">
    <property type="term" value="F:NADH dehydrogenase (ubiquinone) activity"/>
    <property type="evidence" value="ECO:0007669"/>
    <property type="project" value="UniProtKB-EC"/>
</dbReference>
<evidence type="ECO:0000256" key="11">
    <source>
        <dbReference type="SAM" id="Phobius"/>
    </source>
</evidence>
<dbReference type="AlphaFoldDB" id="A0A6M3RIB0"/>
<keyword evidence="6 11" id="KW-1133">Transmembrane helix</keyword>
<evidence type="ECO:0000256" key="5">
    <source>
        <dbReference type="ARBA" id="ARBA00022967"/>
    </source>
</evidence>
<evidence type="ECO:0000256" key="10">
    <source>
        <dbReference type="ARBA" id="ARBA00049551"/>
    </source>
</evidence>
<comment type="similarity">
    <text evidence="2">Belongs to the complex I subunit 4L family.</text>
</comment>
<evidence type="ECO:0000256" key="6">
    <source>
        <dbReference type="ARBA" id="ARBA00022989"/>
    </source>
</evidence>
<name>A0A6M3RIB0_AMBTS</name>
<keyword evidence="8 11" id="KW-0472">Membrane</keyword>
<geneLocation type="mitochondrion" evidence="12"/>
<dbReference type="EMBL" id="MT029329">
    <property type="protein sequence ID" value="QJD22107.1"/>
    <property type="molecule type" value="Genomic_DNA"/>
</dbReference>
<evidence type="ECO:0000256" key="8">
    <source>
        <dbReference type="ARBA" id="ARBA00023136"/>
    </source>
</evidence>
<evidence type="ECO:0000313" key="12">
    <source>
        <dbReference type="EMBL" id="QJD22107.1"/>
    </source>
</evidence>
<proteinExistence type="inferred from homology"/>
<keyword evidence="4 11" id="KW-0812">Transmembrane</keyword>
<evidence type="ECO:0000256" key="7">
    <source>
        <dbReference type="ARBA" id="ARBA00023027"/>
    </source>
</evidence>
<comment type="subcellular location">
    <subcellularLocation>
        <location evidence="1">Membrane</location>
        <topology evidence="1">Multi-pass membrane protein</topology>
    </subcellularLocation>
</comment>
<dbReference type="GO" id="GO:0016020">
    <property type="term" value="C:membrane"/>
    <property type="evidence" value="ECO:0007669"/>
    <property type="project" value="UniProtKB-SubCell"/>
</dbReference>
<keyword evidence="5" id="KW-1278">Translocase</keyword>
<feature type="transmembrane region" description="Helical" evidence="11">
    <location>
        <begin position="54"/>
        <end position="78"/>
    </location>
</feature>
<reference evidence="12" key="1">
    <citation type="journal article" date="2020" name="Mitochondrial DNA Part B Resour">
        <title>The complete mitochondrial genome of Amblyomma testudinarium (Ixodida: Ixodidae).</title>
        <authorList>
            <person name="Chang Q.-C."/>
            <person name="Wu T.-T."/>
            <person name="Cao H."/>
            <person name="Sun M.-Q."/>
            <person name="Zhang W.-T."/>
            <person name="Xue S.-J."/>
        </authorList>
    </citation>
    <scope>NUCLEOTIDE SEQUENCE</scope>
</reference>
<evidence type="ECO:0000256" key="1">
    <source>
        <dbReference type="ARBA" id="ARBA00004141"/>
    </source>
</evidence>
<gene>
    <name evidence="12" type="primary">ND4L</name>
</gene>
<accession>A0A6M3RIB0</accession>
<dbReference type="Gene3D" id="1.10.287.3510">
    <property type="match status" value="1"/>
</dbReference>
<evidence type="ECO:0000256" key="4">
    <source>
        <dbReference type="ARBA" id="ARBA00022692"/>
    </source>
</evidence>
<dbReference type="Pfam" id="PF00420">
    <property type="entry name" value="Oxidored_q2"/>
    <property type="match status" value="1"/>
</dbReference>
<keyword evidence="12" id="KW-0496">Mitochondrion</keyword>
<dbReference type="InterPro" id="IPR039428">
    <property type="entry name" value="NUOK/Mnh_C1-like"/>
</dbReference>